<dbReference type="HOGENOM" id="CLU_2777551_0_0_1"/>
<dbReference type="EMBL" id="KN838428">
    <property type="protein sequence ID" value="KIJ22313.1"/>
    <property type="molecule type" value="Genomic_DNA"/>
</dbReference>
<reference evidence="1 2" key="1">
    <citation type="submission" date="2014-06" db="EMBL/GenBank/DDBJ databases">
        <title>Evolutionary Origins and Diversification of the Mycorrhizal Mutualists.</title>
        <authorList>
            <consortium name="DOE Joint Genome Institute"/>
            <consortium name="Mycorrhizal Genomics Consortium"/>
            <person name="Kohler A."/>
            <person name="Kuo A."/>
            <person name="Nagy L.G."/>
            <person name="Floudas D."/>
            <person name="Copeland A."/>
            <person name="Barry K.W."/>
            <person name="Cichocki N."/>
            <person name="Veneault-Fourrey C."/>
            <person name="LaButti K."/>
            <person name="Lindquist E.A."/>
            <person name="Lipzen A."/>
            <person name="Lundell T."/>
            <person name="Morin E."/>
            <person name="Murat C."/>
            <person name="Riley R."/>
            <person name="Ohm R."/>
            <person name="Sun H."/>
            <person name="Tunlid A."/>
            <person name="Henrissat B."/>
            <person name="Grigoriev I.V."/>
            <person name="Hibbett D.S."/>
            <person name="Martin F."/>
        </authorList>
    </citation>
    <scope>NUCLEOTIDE SEQUENCE [LARGE SCALE GENOMIC DNA]</scope>
    <source>
        <strain evidence="1 2">SS14</strain>
    </source>
</reference>
<sequence length="69" mass="7454">MSSARAFMPPCCHSVSWVDFPGEDYGQALGTVKSVPHSSPGEETQDIEAAKLELILRNVDLSPILTKPV</sequence>
<organism evidence="1 2">
    <name type="scientific">Sphaerobolus stellatus (strain SS14)</name>
    <dbReference type="NCBI Taxonomy" id="990650"/>
    <lineage>
        <taxon>Eukaryota</taxon>
        <taxon>Fungi</taxon>
        <taxon>Dikarya</taxon>
        <taxon>Basidiomycota</taxon>
        <taxon>Agaricomycotina</taxon>
        <taxon>Agaricomycetes</taxon>
        <taxon>Phallomycetidae</taxon>
        <taxon>Geastrales</taxon>
        <taxon>Sphaerobolaceae</taxon>
        <taxon>Sphaerobolus</taxon>
    </lineage>
</organism>
<gene>
    <name evidence="1" type="ORF">M422DRAFT_277316</name>
</gene>
<evidence type="ECO:0000313" key="2">
    <source>
        <dbReference type="Proteomes" id="UP000054279"/>
    </source>
</evidence>
<accession>A0A0C9T0S4</accession>
<evidence type="ECO:0000313" key="1">
    <source>
        <dbReference type="EMBL" id="KIJ22313.1"/>
    </source>
</evidence>
<dbReference type="Proteomes" id="UP000054279">
    <property type="component" value="Unassembled WGS sequence"/>
</dbReference>
<dbReference type="AlphaFoldDB" id="A0A0C9T0S4"/>
<proteinExistence type="predicted"/>
<name>A0A0C9T0S4_SPHS4</name>
<protein>
    <submittedName>
        <fullName evidence="1">Uncharacterized protein</fullName>
    </submittedName>
</protein>
<keyword evidence="2" id="KW-1185">Reference proteome</keyword>